<sequence length="132" mass="15462">MLDFACKEFELDDVFKCALNLTRSELKIMNKFLENDDTWFTSDDIAVTMGLDLSTVQKAVKKLYTSDVLNRSQKNLDNGGYVYIYKARSREEMKKLVLSIVHIWVNRVENEFDNWINEKQNYIYAAEKVKSG</sequence>
<dbReference type="HOGENOM" id="CLU_140786_2_0_2"/>
<dbReference type="RefSeq" id="WP_013194713.1">
    <property type="nucleotide sequence ID" value="NC_014253.1"/>
</dbReference>
<protein>
    <submittedName>
        <fullName evidence="2">Transcriptional regulator, TrmB</fullName>
    </submittedName>
</protein>
<keyword evidence="3" id="KW-1185">Reference proteome</keyword>
<gene>
    <name evidence="2" type="ordered locus">Metev_1283</name>
</gene>
<proteinExistence type="predicted"/>
<dbReference type="KEGG" id="mev:Metev_1283"/>
<dbReference type="Proteomes" id="UP000000391">
    <property type="component" value="Chromosome"/>
</dbReference>
<accession>D7E7S4</accession>
<dbReference type="AlphaFoldDB" id="D7E7S4"/>
<dbReference type="STRING" id="644295.Metev_1283"/>
<dbReference type="Gene3D" id="1.10.10.10">
    <property type="entry name" value="Winged helix-like DNA-binding domain superfamily/Winged helix DNA-binding domain"/>
    <property type="match status" value="1"/>
</dbReference>
<dbReference type="SUPFAM" id="SSF46785">
    <property type="entry name" value="Winged helix' DNA-binding domain"/>
    <property type="match status" value="1"/>
</dbReference>
<evidence type="ECO:0000313" key="2">
    <source>
        <dbReference type="EMBL" id="ADI74147.1"/>
    </source>
</evidence>
<evidence type="ECO:0000259" key="1">
    <source>
        <dbReference type="Pfam" id="PF21984"/>
    </source>
</evidence>
<dbReference type="InterPro" id="IPR053843">
    <property type="entry name" value="DnaD_N"/>
</dbReference>
<dbReference type="InterPro" id="IPR036388">
    <property type="entry name" value="WH-like_DNA-bd_sf"/>
</dbReference>
<dbReference type="OrthoDB" id="9141at2157"/>
<reference evidence="2 3" key="1">
    <citation type="submission" date="2010-06" db="EMBL/GenBank/DDBJ databases">
        <title>Complete sequence chromosome of Methanohalobium evestigatum Z-7303.</title>
        <authorList>
            <consortium name="US DOE Joint Genome Institute"/>
            <person name="Lucas S."/>
            <person name="Copeland A."/>
            <person name="Lapidus A."/>
            <person name="Cheng J.-F."/>
            <person name="Bruce D."/>
            <person name="Goodwin L."/>
            <person name="Pitluck S."/>
            <person name="Saunders E."/>
            <person name="Detter J.C."/>
            <person name="Han C."/>
            <person name="Tapia R."/>
            <person name="Land M."/>
            <person name="Hauser L."/>
            <person name="Kyrpides N."/>
            <person name="Mikhailova N."/>
            <person name="Sieprawska-Lupa M."/>
            <person name="Whitman W.B."/>
            <person name="Anderson I."/>
            <person name="Woyke T."/>
        </authorList>
    </citation>
    <scope>NUCLEOTIDE SEQUENCE [LARGE SCALE GENOMIC DNA]</scope>
    <source>
        <strain evidence="3">ATCC BAA-1072 / DSM 3721 / NBRC 107634 / OCM 161 / Z-7303</strain>
    </source>
</reference>
<feature type="domain" description="DnaD N-terminal" evidence="1">
    <location>
        <begin position="10"/>
        <end position="106"/>
    </location>
</feature>
<dbReference type="EMBL" id="CP002069">
    <property type="protein sequence ID" value="ADI74147.1"/>
    <property type="molecule type" value="Genomic_DNA"/>
</dbReference>
<dbReference type="InterPro" id="IPR036390">
    <property type="entry name" value="WH_DNA-bd_sf"/>
</dbReference>
<name>D7E7S4_METEZ</name>
<evidence type="ECO:0000313" key="3">
    <source>
        <dbReference type="Proteomes" id="UP000000391"/>
    </source>
</evidence>
<dbReference type="GeneID" id="9346916"/>
<dbReference type="Pfam" id="PF21984">
    <property type="entry name" value="DnaD_N"/>
    <property type="match status" value="1"/>
</dbReference>
<organism evidence="2 3">
    <name type="scientific">Methanohalobium evestigatum (strain ATCC BAA-1072 / DSM 3721 / NBRC 107634 / OCM 161 / Z-7303)</name>
    <dbReference type="NCBI Taxonomy" id="644295"/>
    <lineage>
        <taxon>Archaea</taxon>
        <taxon>Methanobacteriati</taxon>
        <taxon>Methanobacteriota</taxon>
        <taxon>Stenosarchaea group</taxon>
        <taxon>Methanomicrobia</taxon>
        <taxon>Methanosarcinales</taxon>
        <taxon>Methanosarcinaceae</taxon>
        <taxon>Methanohalobium</taxon>
    </lineage>
</organism>